<name>A0A645G8L7_9ZZZZ</name>
<proteinExistence type="predicted"/>
<organism evidence="1">
    <name type="scientific">bioreactor metagenome</name>
    <dbReference type="NCBI Taxonomy" id="1076179"/>
    <lineage>
        <taxon>unclassified sequences</taxon>
        <taxon>metagenomes</taxon>
        <taxon>ecological metagenomes</taxon>
    </lineage>
</organism>
<sequence length="242" mass="25601">MAQGHLGAAQLVGHLVQDGAAQARAQTTGGLAFGHDALDDAVGVLVLDVIVHTDALEVLGQHMLGEAGLLLVQVHGHDVELHGSTLLQLAQNVEQGVAVLAAGHADHDLVAFLDHVVVEDGLAHFAAQALLELDLFTFDLDLAGLGGFFAVGVLCGRSIGGFCLFGNPGVVVYCIHGVHHCPVSMRMATSQSSKISSFAIFTRTPRTPGSCSRRWASLPIRLSSRFTCSEVHSSMMIWRTLR</sequence>
<accession>A0A645G8L7</accession>
<evidence type="ECO:0000313" key="1">
    <source>
        <dbReference type="EMBL" id="MPN23238.1"/>
    </source>
</evidence>
<comment type="caution">
    <text evidence="1">The sequence shown here is derived from an EMBL/GenBank/DDBJ whole genome shotgun (WGS) entry which is preliminary data.</text>
</comment>
<reference evidence="1" key="1">
    <citation type="submission" date="2019-08" db="EMBL/GenBank/DDBJ databases">
        <authorList>
            <person name="Kucharzyk K."/>
            <person name="Murdoch R.W."/>
            <person name="Higgins S."/>
            <person name="Loffler F."/>
        </authorList>
    </citation>
    <scope>NUCLEOTIDE SEQUENCE</scope>
</reference>
<evidence type="ECO:0008006" key="2">
    <source>
        <dbReference type="Google" id="ProtNLM"/>
    </source>
</evidence>
<dbReference type="EMBL" id="VSSQ01071687">
    <property type="protein sequence ID" value="MPN23238.1"/>
    <property type="molecule type" value="Genomic_DNA"/>
</dbReference>
<protein>
    <recommendedName>
        <fullName evidence="2">NAD-specific glutamate dehydrogenase</fullName>
    </recommendedName>
</protein>
<gene>
    <name evidence="1" type="ORF">SDC9_170626</name>
</gene>
<dbReference type="AlphaFoldDB" id="A0A645G8L7"/>